<reference evidence="9" key="1">
    <citation type="submission" date="2022-08" db="EMBL/GenBank/DDBJ databases">
        <authorList>
            <person name="Vandamme P."/>
            <person name="Hettiarachchi A."/>
            <person name="Peeters C."/>
            <person name="Cnockaert M."/>
            <person name="Carlier A."/>
        </authorList>
    </citation>
    <scope>NUCLEOTIDE SEQUENCE</scope>
    <source>
        <strain evidence="9">LMG 31809</strain>
    </source>
</reference>
<feature type="chain" id="PRO_5041000228" evidence="7">
    <location>
        <begin position="23"/>
        <end position="127"/>
    </location>
</feature>
<dbReference type="InterPro" id="IPR009056">
    <property type="entry name" value="Cyt_c-like_dom"/>
</dbReference>
<dbReference type="Proteomes" id="UP001141619">
    <property type="component" value="Unassembled WGS sequence"/>
</dbReference>
<evidence type="ECO:0000256" key="7">
    <source>
        <dbReference type="SAM" id="SignalP"/>
    </source>
</evidence>
<dbReference type="Pfam" id="PF00034">
    <property type="entry name" value="Cytochrom_C"/>
    <property type="match status" value="1"/>
</dbReference>
<name>A0A9X3TWF0_9PROT</name>
<evidence type="ECO:0000256" key="6">
    <source>
        <dbReference type="PROSITE-ProRule" id="PRU00433"/>
    </source>
</evidence>
<evidence type="ECO:0000313" key="9">
    <source>
        <dbReference type="EMBL" id="MDA5193191.1"/>
    </source>
</evidence>
<evidence type="ECO:0000259" key="8">
    <source>
        <dbReference type="PROSITE" id="PS51007"/>
    </source>
</evidence>
<dbReference type="GO" id="GO:0020037">
    <property type="term" value="F:heme binding"/>
    <property type="evidence" value="ECO:0007669"/>
    <property type="project" value="InterPro"/>
</dbReference>
<dbReference type="AlphaFoldDB" id="A0A9X3TWF0"/>
<evidence type="ECO:0000256" key="3">
    <source>
        <dbReference type="ARBA" id="ARBA00022723"/>
    </source>
</evidence>
<gene>
    <name evidence="9" type="ORF">NYP16_04370</name>
</gene>
<organism evidence="9 10">
    <name type="scientific">Govanella unica</name>
    <dbReference type="NCBI Taxonomy" id="2975056"/>
    <lineage>
        <taxon>Bacteria</taxon>
        <taxon>Pseudomonadati</taxon>
        <taxon>Pseudomonadota</taxon>
        <taxon>Alphaproteobacteria</taxon>
        <taxon>Emcibacterales</taxon>
        <taxon>Govanellaceae</taxon>
        <taxon>Govanella</taxon>
    </lineage>
</organism>
<keyword evidence="7" id="KW-0732">Signal</keyword>
<evidence type="ECO:0000313" key="10">
    <source>
        <dbReference type="Proteomes" id="UP001141619"/>
    </source>
</evidence>
<comment type="caution">
    <text evidence="9">The sequence shown here is derived from an EMBL/GenBank/DDBJ whole genome shotgun (WGS) entry which is preliminary data.</text>
</comment>
<dbReference type="GO" id="GO:0046872">
    <property type="term" value="F:metal ion binding"/>
    <property type="evidence" value="ECO:0007669"/>
    <property type="project" value="UniProtKB-KW"/>
</dbReference>
<dbReference type="Gene3D" id="1.10.760.10">
    <property type="entry name" value="Cytochrome c-like domain"/>
    <property type="match status" value="1"/>
</dbReference>
<sequence length="127" mass="13618">MKTFMGLATAALIATLGSQAMAEGDATKGAMIFKRCATCHTVEKGGAIKQGPNLHDLFGRKAGTQAAYVGKYSDAMKQSGVVWSEDTLDKYLADPKGFVPKNKMIFVGVKKPDERANVIAYLKEATK</sequence>
<dbReference type="FunFam" id="1.10.760.10:FF:000001">
    <property type="entry name" value="Cytochrome c iso-1"/>
    <property type="match status" value="1"/>
</dbReference>
<dbReference type="InterPro" id="IPR036909">
    <property type="entry name" value="Cyt_c-like_dom_sf"/>
</dbReference>
<protein>
    <submittedName>
        <fullName evidence="9">Cytochrome c family protein</fullName>
    </submittedName>
</protein>
<dbReference type="SUPFAM" id="SSF46626">
    <property type="entry name" value="Cytochrome c"/>
    <property type="match status" value="1"/>
</dbReference>
<dbReference type="RefSeq" id="WP_274942885.1">
    <property type="nucleotide sequence ID" value="NZ_JANWOI010000001.1"/>
</dbReference>
<feature type="signal peptide" evidence="7">
    <location>
        <begin position="1"/>
        <end position="22"/>
    </location>
</feature>
<keyword evidence="2 6" id="KW-0349">Heme</keyword>
<accession>A0A9X3TWF0</accession>
<proteinExistence type="predicted"/>
<dbReference type="GO" id="GO:0009055">
    <property type="term" value="F:electron transfer activity"/>
    <property type="evidence" value="ECO:0007669"/>
    <property type="project" value="InterPro"/>
</dbReference>
<keyword evidence="4" id="KW-0249">Electron transport</keyword>
<dbReference type="PROSITE" id="PS51007">
    <property type="entry name" value="CYTC"/>
    <property type="match status" value="1"/>
</dbReference>
<keyword evidence="3 6" id="KW-0479">Metal-binding</keyword>
<dbReference type="PANTHER" id="PTHR11961">
    <property type="entry name" value="CYTOCHROME C"/>
    <property type="match status" value="1"/>
</dbReference>
<dbReference type="InterPro" id="IPR002327">
    <property type="entry name" value="Cyt_c_1A/1B"/>
</dbReference>
<dbReference type="PRINTS" id="PR00604">
    <property type="entry name" value="CYTCHRMECIAB"/>
</dbReference>
<reference evidence="9" key="2">
    <citation type="journal article" date="2023" name="Syst. Appl. Microbiol.">
        <title>Govania unica gen. nov., sp. nov., a rare biosphere bacterium that represents a novel family in the class Alphaproteobacteria.</title>
        <authorList>
            <person name="Vandamme P."/>
            <person name="Peeters C."/>
            <person name="Hettiarachchi A."/>
            <person name="Cnockaert M."/>
            <person name="Carlier A."/>
        </authorList>
    </citation>
    <scope>NUCLEOTIDE SEQUENCE</scope>
    <source>
        <strain evidence="9">LMG 31809</strain>
    </source>
</reference>
<keyword evidence="10" id="KW-1185">Reference proteome</keyword>
<keyword evidence="1" id="KW-0813">Transport</keyword>
<evidence type="ECO:0000256" key="4">
    <source>
        <dbReference type="ARBA" id="ARBA00022982"/>
    </source>
</evidence>
<evidence type="ECO:0000256" key="5">
    <source>
        <dbReference type="ARBA" id="ARBA00023004"/>
    </source>
</evidence>
<feature type="domain" description="Cytochrome c" evidence="8">
    <location>
        <begin position="24"/>
        <end position="126"/>
    </location>
</feature>
<keyword evidence="5 6" id="KW-0408">Iron</keyword>
<dbReference type="EMBL" id="JANWOI010000001">
    <property type="protein sequence ID" value="MDA5193191.1"/>
    <property type="molecule type" value="Genomic_DNA"/>
</dbReference>
<evidence type="ECO:0000256" key="1">
    <source>
        <dbReference type="ARBA" id="ARBA00022448"/>
    </source>
</evidence>
<evidence type="ECO:0000256" key="2">
    <source>
        <dbReference type="ARBA" id="ARBA00022617"/>
    </source>
</evidence>